<evidence type="ECO:0000256" key="5">
    <source>
        <dbReference type="ARBA" id="ARBA00022771"/>
    </source>
</evidence>
<dbReference type="STRING" id="215637.A0A4P9ZXQ1"/>
<dbReference type="PANTHER" id="PTHR13763:SF0">
    <property type="entry name" value="BREAST CANCER TYPE 1 SUSCEPTIBILITY PROTEIN"/>
    <property type="match status" value="1"/>
</dbReference>
<evidence type="ECO:0000313" key="12">
    <source>
        <dbReference type="EMBL" id="RKP38495.1"/>
    </source>
</evidence>
<dbReference type="GO" id="GO:0008270">
    <property type="term" value="F:zinc ion binding"/>
    <property type="evidence" value="ECO:0007669"/>
    <property type="project" value="UniProtKB-KW"/>
</dbReference>
<keyword evidence="8" id="KW-0539">Nucleus</keyword>
<dbReference type="InterPro" id="IPR017907">
    <property type="entry name" value="Znf_RING_CS"/>
</dbReference>
<gene>
    <name evidence="12" type="ORF">BJ085DRAFT_29265</name>
</gene>
<keyword evidence="13" id="KW-1185">Reference proteome</keyword>
<dbReference type="GO" id="GO:0004842">
    <property type="term" value="F:ubiquitin-protein transferase activity"/>
    <property type="evidence" value="ECO:0007669"/>
    <property type="project" value="TreeGrafter"/>
</dbReference>
<dbReference type="InterPro" id="IPR013083">
    <property type="entry name" value="Znf_RING/FYVE/PHD"/>
</dbReference>
<evidence type="ECO:0000256" key="8">
    <source>
        <dbReference type="ARBA" id="ARBA00023242"/>
    </source>
</evidence>
<evidence type="ECO:0000256" key="3">
    <source>
        <dbReference type="ARBA" id="ARBA00022737"/>
    </source>
</evidence>
<evidence type="ECO:0000259" key="11">
    <source>
        <dbReference type="PROSITE" id="PS50089"/>
    </source>
</evidence>
<keyword evidence="5 9" id="KW-0863">Zinc-finger</keyword>
<dbReference type="SUPFAM" id="SSF57850">
    <property type="entry name" value="RING/U-box"/>
    <property type="match status" value="1"/>
</dbReference>
<accession>A0A4P9ZXQ1</accession>
<evidence type="ECO:0000256" key="1">
    <source>
        <dbReference type="ARBA" id="ARBA00004123"/>
    </source>
</evidence>
<keyword evidence="6" id="KW-0862">Zinc</keyword>
<feature type="domain" description="RING-type" evidence="11">
    <location>
        <begin position="61"/>
        <end position="100"/>
    </location>
</feature>
<dbReference type="GO" id="GO:0000724">
    <property type="term" value="P:double-strand break repair via homologous recombination"/>
    <property type="evidence" value="ECO:0007669"/>
    <property type="project" value="TreeGrafter"/>
</dbReference>
<dbReference type="AlphaFoldDB" id="A0A4P9ZXQ1"/>
<dbReference type="PANTHER" id="PTHR13763">
    <property type="entry name" value="BREAST CANCER TYPE 1 SUSCEPTIBILITY PROTEIN BRCA1"/>
    <property type="match status" value="1"/>
</dbReference>
<proteinExistence type="predicted"/>
<keyword evidence="7" id="KW-0234">DNA repair</keyword>
<dbReference type="Proteomes" id="UP000268162">
    <property type="component" value="Unassembled WGS sequence"/>
</dbReference>
<dbReference type="GO" id="GO:0005634">
    <property type="term" value="C:nucleus"/>
    <property type="evidence" value="ECO:0007669"/>
    <property type="project" value="UniProtKB-SubCell"/>
</dbReference>
<keyword evidence="4" id="KW-0227">DNA damage</keyword>
<evidence type="ECO:0000256" key="7">
    <source>
        <dbReference type="ARBA" id="ARBA00023204"/>
    </source>
</evidence>
<reference evidence="13" key="1">
    <citation type="journal article" date="2018" name="Nat. Microbiol.">
        <title>Leveraging single-cell genomics to expand the fungal tree of life.</title>
        <authorList>
            <person name="Ahrendt S.R."/>
            <person name="Quandt C.A."/>
            <person name="Ciobanu D."/>
            <person name="Clum A."/>
            <person name="Salamov A."/>
            <person name="Andreopoulos B."/>
            <person name="Cheng J.F."/>
            <person name="Woyke T."/>
            <person name="Pelin A."/>
            <person name="Henrissat B."/>
            <person name="Reynolds N.K."/>
            <person name="Benny G.L."/>
            <person name="Smith M.E."/>
            <person name="James T.Y."/>
            <person name="Grigoriev I.V."/>
        </authorList>
    </citation>
    <scope>NUCLEOTIDE SEQUENCE [LARGE SCALE GENOMIC DNA]</scope>
    <source>
        <strain evidence="13">RSA 468</strain>
    </source>
</reference>
<dbReference type="PROSITE" id="PS00518">
    <property type="entry name" value="ZF_RING_1"/>
    <property type="match status" value="1"/>
</dbReference>
<protein>
    <recommendedName>
        <fullName evidence="11">RING-type domain-containing protein</fullName>
    </recommendedName>
</protein>
<keyword evidence="3" id="KW-0677">Repeat</keyword>
<dbReference type="Pfam" id="PF13923">
    <property type="entry name" value="zf-C3HC4_2"/>
    <property type="match status" value="1"/>
</dbReference>
<evidence type="ECO:0000256" key="6">
    <source>
        <dbReference type="ARBA" id="ARBA00022833"/>
    </source>
</evidence>
<feature type="compositionally biased region" description="Pro residues" evidence="10">
    <location>
        <begin position="169"/>
        <end position="184"/>
    </location>
</feature>
<evidence type="ECO:0000256" key="2">
    <source>
        <dbReference type="ARBA" id="ARBA00022723"/>
    </source>
</evidence>
<comment type="subcellular location">
    <subcellularLocation>
        <location evidence="1">Nucleus</location>
    </subcellularLocation>
</comment>
<dbReference type="EMBL" id="ML002361">
    <property type="protein sequence ID" value="RKP38495.1"/>
    <property type="molecule type" value="Genomic_DNA"/>
</dbReference>
<name>A0A4P9ZXQ1_9FUNG</name>
<dbReference type="Gene3D" id="3.40.50.10190">
    <property type="entry name" value="BRCT domain"/>
    <property type="match status" value="1"/>
</dbReference>
<feature type="region of interest" description="Disordered" evidence="10">
    <location>
        <begin position="144"/>
        <end position="246"/>
    </location>
</feature>
<evidence type="ECO:0000256" key="4">
    <source>
        <dbReference type="ARBA" id="ARBA00022763"/>
    </source>
</evidence>
<sequence>MSTRKRRSSKIASVQVLELDPNGLSPSRRSDKARPPSPTATDCPPDTIASLLLRLQSEVTCSICLSMLEEPYSTHCNHVFCKNCIFQSLAIKNTKCPLCRTSITKRSLVGLDHMANVAQAVYKVIEAFEAEVGMRVETRVQTLHSAEVNHRNPPTGQATERPSESISSPLPPTAQPLPPLPPSPALESPDVLNNNNGPTNPVALKRPSRTSTGKTKLAQEGPLPDPPIGANGTATTKKRTRVDSPDTTVDHVRILASGLAPKAMKQLGKLVDMVGVSLAPDFDDQVTHLVMETELTRNILLRGPTRLIIYLDCHLLYYVVSRGL</sequence>
<dbReference type="GO" id="GO:0045944">
    <property type="term" value="P:positive regulation of transcription by RNA polymerase II"/>
    <property type="evidence" value="ECO:0007669"/>
    <property type="project" value="TreeGrafter"/>
</dbReference>
<dbReference type="SMART" id="SM00184">
    <property type="entry name" value="RING"/>
    <property type="match status" value="1"/>
</dbReference>
<dbReference type="InterPro" id="IPR031099">
    <property type="entry name" value="BRCA1-associated"/>
</dbReference>
<dbReference type="InterPro" id="IPR001841">
    <property type="entry name" value="Znf_RING"/>
</dbReference>
<organism evidence="12 13">
    <name type="scientific">Dimargaris cristalligena</name>
    <dbReference type="NCBI Taxonomy" id="215637"/>
    <lineage>
        <taxon>Eukaryota</taxon>
        <taxon>Fungi</taxon>
        <taxon>Fungi incertae sedis</taxon>
        <taxon>Zoopagomycota</taxon>
        <taxon>Kickxellomycotina</taxon>
        <taxon>Dimargaritomycetes</taxon>
        <taxon>Dimargaritales</taxon>
        <taxon>Dimargaritaceae</taxon>
        <taxon>Dimargaris</taxon>
    </lineage>
</organism>
<dbReference type="Gene3D" id="3.30.40.10">
    <property type="entry name" value="Zinc/RING finger domain, C3HC4 (zinc finger)"/>
    <property type="match status" value="1"/>
</dbReference>
<feature type="region of interest" description="Disordered" evidence="10">
    <location>
        <begin position="19"/>
        <end position="43"/>
    </location>
</feature>
<keyword evidence="2" id="KW-0479">Metal-binding</keyword>
<feature type="compositionally biased region" description="Polar residues" evidence="10">
    <location>
        <begin position="152"/>
        <end position="166"/>
    </location>
</feature>
<evidence type="ECO:0000256" key="9">
    <source>
        <dbReference type="PROSITE-ProRule" id="PRU00175"/>
    </source>
</evidence>
<evidence type="ECO:0000313" key="13">
    <source>
        <dbReference type="Proteomes" id="UP000268162"/>
    </source>
</evidence>
<dbReference type="InterPro" id="IPR036420">
    <property type="entry name" value="BRCT_dom_sf"/>
</dbReference>
<dbReference type="PROSITE" id="PS50089">
    <property type="entry name" value="ZF_RING_2"/>
    <property type="match status" value="1"/>
</dbReference>
<evidence type="ECO:0000256" key="10">
    <source>
        <dbReference type="SAM" id="MobiDB-lite"/>
    </source>
</evidence>